<dbReference type="EMBL" id="JACGCI010000060">
    <property type="protein sequence ID" value="KAF6749897.1"/>
    <property type="molecule type" value="Genomic_DNA"/>
</dbReference>
<keyword evidence="2" id="KW-1185">Reference proteome</keyword>
<evidence type="ECO:0000313" key="1">
    <source>
        <dbReference type="EMBL" id="KAF6749897.1"/>
    </source>
</evidence>
<evidence type="ECO:0000313" key="2">
    <source>
        <dbReference type="Proteomes" id="UP000521943"/>
    </source>
</evidence>
<dbReference type="Proteomes" id="UP000521943">
    <property type="component" value="Unassembled WGS sequence"/>
</dbReference>
<sequence>MYSLPAQHISLTLSEAHKVTSMPFRIGWTPGLRTSTVANDIPCRSLSSSTAFGGFAEVWDWALGLSTLSPFNHLRTPILIPPPIAYIQGLPRELMEQIFREAIHADKLPSDADEDVQESVYGSGYGLRSPRISPIKLGHVCSDWRTIAASTSSLWCTVVAKSLTIKDLPMLEMWLERSSHLPLDVTFDQQLPEPRPRPYWHRDSEPALDIISALCRHASRWRSIDLSAIGEAAYYRLIWGLRGTAFPYLERAKLSISNCIDGDSQLWGILLASAPIRTVQWGRHKFGLRSTLDSSLPVPWAALTTVGFTRIRPSFLLTILSQMRFLDSLSVYEGFDEEGVAPWLSRILHLPKLTRLSLILEFGQSPFVFLDNIATPSLSYLAVSPFDSTFTHISMHWSYPQAWLELAEFLARSECRPLELAWTFYGGGYTASPRLLFENLAIASEDIAFWVQHLTIRHVGKNKYDTPYEEDLKNRLTHAVAKSFSMGYCRVEDLSPSGRCPLQNDGRPPLS</sequence>
<reference evidence="1 2" key="1">
    <citation type="submission" date="2020-07" db="EMBL/GenBank/DDBJ databases">
        <title>Comparative genomics of pyrophilous fungi reveals a link between fire events and developmental genes.</title>
        <authorList>
            <consortium name="DOE Joint Genome Institute"/>
            <person name="Steindorff A.S."/>
            <person name="Carver A."/>
            <person name="Calhoun S."/>
            <person name="Stillman K."/>
            <person name="Liu H."/>
            <person name="Lipzen A."/>
            <person name="Pangilinan J."/>
            <person name="Labutti K."/>
            <person name="Bruns T.D."/>
            <person name="Grigoriev I.V."/>
        </authorList>
    </citation>
    <scope>NUCLEOTIDE SEQUENCE [LARGE SCALE GENOMIC DNA]</scope>
    <source>
        <strain evidence="1 2">CBS 144469</strain>
    </source>
</reference>
<gene>
    <name evidence="1" type="ORF">DFP72DRAFT_532756</name>
</gene>
<accession>A0A8H6M367</accession>
<evidence type="ECO:0008006" key="3">
    <source>
        <dbReference type="Google" id="ProtNLM"/>
    </source>
</evidence>
<name>A0A8H6M367_9AGAR</name>
<dbReference type="OrthoDB" id="2269034at2759"/>
<protein>
    <recommendedName>
        <fullName evidence="3">F-box domain-containing protein</fullName>
    </recommendedName>
</protein>
<organism evidence="1 2">
    <name type="scientific">Ephemerocybe angulata</name>
    <dbReference type="NCBI Taxonomy" id="980116"/>
    <lineage>
        <taxon>Eukaryota</taxon>
        <taxon>Fungi</taxon>
        <taxon>Dikarya</taxon>
        <taxon>Basidiomycota</taxon>
        <taxon>Agaricomycotina</taxon>
        <taxon>Agaricomycetes</taxon>
        <taxon>Agaricomycetidae</taxon>
        <taxon>Agaricales</taxon>
        <taxon>Agaricineae</taxon>
        <taxon>Psathyrellaceae</taxon>
        <taxon>Ephemerocybe</taxon>
    </lineage>
</organism>
<comment type="caution">
    <text evidence="1">The sequence shown here is derived from an EMBL/GenBank/DDBJ whole genome shotgun (WGS) entry which is preliminary data.</text>
</comment>
<proteinExistence type="predicted"/>
<dbReference type="AlphaFoldDB" id="A0A8H6M367"/>